<dbReference type="InterPro" id="IPR007445">
    <property type="entry name" value="PilO"/>
</dbReference>
<protein>
    <submittedName>
        <fullName evidence="2">Tfp pilus assembly protein PilO</fullName>
    </submittedName>
</protein>
<organism evidence="2 3">
    <name type="scientific">Ornithinibacillus halophilus</name>
    <dbReference type="NCBI Taxonomy" id="930117"/>
    <lineage>
        <taxon>Bacteria</taxon>
        <taxon>Bacillati</taxon>
        <taxon>Bacillota</taxon>
        <taxon>Bacilli</taxon>
        <taxon>Bacillales</taxon>
        <taxon>Bacillaceae</taxon>
        <taxon>Ornithinibacillus</taxon>
    </lineage>
</organism>
<name>A0A1M5EHC0_9BACI</name>
<dbReference type="GO" id="GO:0043683">
    <property type="term" value="P:type IV pilus assembly"/>
    <property type="evidence" value="ECO:0007669"/>
    <property type="project" value="InterPro"/>
</dbReference>
<keyword evidence="1" id="KW-0812">Transmembrane</keyword>
<reference evidence="2 3" key="1">
    <citation type="submission" date="2016-11" db="EMBL/GenBank/DDBJ databases">
        <authorList>
            <person name="Jaros S."/>
            <person name="Januszkiewicz K."/>
            <person name="Wedrychowicz H."/>
        </authorList>
    </citation>
    <scope>NUCLEOTIDE SEQUENCE [LARGE SCALE GENOMIC DNA]</scope>
    <source>
        <strain evidence="2 3">IBRC-M 10683</strain>
    </source>
</reference>
<dbReference type="OrthoDB" id="2970365at2"/>
<dbReference type="STRING" id="930117.SAMN05216225_100525"/>
<feature type="transmembrane region" description="Helical" evidence="1">
    <location>
        <begin position="12"/>
        <end position="30"/>
    </location>
</feature>
<dbReference type="RefSeq" id="WP_072888371.1">
    <property type="nucleotide sequence ID" value="NZ_FQVW01000005.1"/>
</dbReference>
<dbReference type="Pfam" id="PF04350">
    <property type="entry name" value="PilO"/>
    <property type="match status" value="1"/>
</dbReference>
<dbReference type="InterPro" id="IPR014717">
    <property type="entry name" value="Transl_elong_EF1B/ribsomal_bS6"/>
</dbReference>
<dbReference type="Gene3D" id="3.30.70.60">
    <property type="match status" value="1"/>
</dbReference>
<evidence type="ECO:0000256" key="1">
    <source>
        <dbReference type="SAM" id="Phobius"/>
    </source>
</evidence>
<dbReference type="AlphaFoldDB" id="A0A1M5EHC0"/>
<sequence length="176" mass="19476">MTKWTKTTNYIFIGIILSVVVIYGISYLTILKPLQEELVKAEEQADLFESSYESIINQTDDEIGEDLENVTVQVPNAKSPDNVLINFQKIAQTSGVLISSITSGGGTMADEDDDDNTLNSTSYSLEVSGDNLEQISNFLNAILNSERLMIVENLNIYQADEYAALSLSVTTYYSSF</sequence>
<dbReference type="EMBL" id="FQVW01000005">
    <property type="protein sequence ID" value="SHF78645.1"/>
    <property type="molecule type" value="Genomic_DNA"/>
</dbReference>
<dbReference type="GO" id="GO:0043107">
    <property type="term" value="P:type IV pilus-dependent motility"/>
    <property type="evidence" value="ECO:0007669"/>
    <property type="project" value="InterPro"/>
</dbReference>
<evidence type="ECO:0000313" key="3">
    <source>
        <dbReference type="Proteomes" id="UP000183988"/>
    </source>
</evidence>
<keyword evidence="3" id="KW-1185">Reference proteome</keyword>
<dbReference type="Proteomes" id="UP000183988">
    <property type="component" value="Unassembled WGS sequence"/>
</dbReference>
<keyword evidence="1" id="KW-0472">Membrane</keyword>
<proteinExistence type="predicted"/>
<gene>
    <name evidence="2" type="ORF">SAMN05216225_100525</name>
</gene>
<evidence type="ECO:0000313" key="2">
    <source>
        <dbReference type="EMBL" id="SHF78645.1"/>
    </source>
</evidence>
<keyword evidence="1" id="KW-1133">Transmembrane helix</keyword>
<accession>A0A1M5EHC0</accession>